<sequence length="61" mass="6753">MYHGTGGGGDSSVEDSVEELFAGIHVPAVSIQALKKALNEYYLLKAYHLVEPHKYPLFYTP</sequence>
<dbReference type="EMBL" id="CP020477">
    <property type="protein sequence ID" value="ARM76398.1"/>
    <property type="molecule type" value="Genomic_DNA"/>
</dbReference>
<evidence type="ECO:0000313" key="2">
    <source>
        <dbReference type="Proteomes" id="UP000193404"/>
    </source>
</evidence>
<organism evidence="1 2">
    <name type="scientific">Acidianus manzaensis</name>
    <dbReference type="NCBI Taxonomy" id="282676"/>
    <lineage>
        <taxon>Archaea</taxon>
        <taxon>Thermoproteota</taxon>
        <taxon>Thermoprotei</taxon>
        <taxon>Sulfolobales</taxon>
        <taxon>Sulfolobaceae</taxon>
        <taxon>Acidianus</taxon>
    </lineage>
</organism>
<accession>A0A1W6K1I8</accession>
<dbReference type="Proteomes" id="UP000193404">
    <property type="component" value="Chromosome"/>
</dbReference>
<dbReference type="AlphaFoldDB" id="A0A1W6K1I8"/>
<keyword evidence="2" id="KW-1185">Reference proteome</keyword>
<reference evidence="1 2" key="1">
    <citation type="submission" date="2017-03" db="EMBL/GenBank/DDBJ databases">
        <title>Sulfur activation and transportation mechanism of thermophilic Archaea Acidianus manzaensis YN-25.</title>
        <authorList>
            <person name="Ma Y."/>
            <person name="Yang Y."/>
            <person name="Xia J."/>
        </authorList>
    </citation>
    <scope>NUCLEOTIDE SEQUENCE [LARGE SCALE GENOMIC DNA]</scope>
    <source>
        <strain evidence="1 2">YN-25</strain>
    </source>
</reference>
<protein>
    <submittedName>
        <fullName evidence="1">Uncharacterized protein</fullName>
    </submittedName>
</protein>
<name>A0A1W6K1I8_9CREN</name>
<proteinExistence type="predicted"/>
<evidence type="ECO:0000313" key="1">
    <source>
        <dbReference type="EMBL" id="ARM76398.1"/>
    </source>
</evidence>
<gene>
    <name evidence="1" type="ORF">B6F84_10455</name>
</gene>
<dbReference type="KEGG" id="aman:B6F84_10455"/>